<proteinExistence type="inferred from homology"/>
<dbReference type="InterPro" id="IPR006145">
    <property type="entry name" value="PsdUridine_synth_RsuA/RluA"/>
</dbReference>
<evidence type="ECO:0000259" key="2">
    <source>
        <dbReference type="Pfam" id="PF00849"/>
    </source>
</evidence>
<comment type="caution">
    <text evidence="3">The sequence shown here is derived from an EMBL/GenBank/DDBJ whole genome shotgun (WGS) entry which is preliminary data.</text>
</comment>
<comment type="similarity">
    <text evidence="1">Belongs to the pseudouridine synthase RluA family.</text>
</comment>
<evidence type="ECO:0000313" key="4">
    <source>
        <dbReference type="Proteomes" id="UP000016649"/>
    </source>
</evidence>
<dbReference type="CDD" id="cd02869">
    <property type="entry name" value="PseudoU_synth_RluA_like"/>
    <property type="match status" value="1"/>
</dbReference>
<keyword evidence="4" id="KW-1185">Reference proteome</keyword>
<evidence type="ECO:0000256" key="1">
    <source>
        <dbReference type="ARBA" id="ARBA00010876"/>
    </source>
</evidence>
<dbReference type="EMBL" id="AWVH01000025">
    <property type="protein sequence ID" value="ERJ93419.1"/>
    <property type="molecule type" value="Genomic_DNA"/>
</dbReference>
<protein>
    <submittedName>
        <fullName evidence="3">RNA pseudouridine synthase</fullName>
    </submittedName>
</protein>
<dbReference type="RefSeq" id="WP_021687103.1">
    <property type="nucleotide sequence ID" value="NZ_KI260564.1"/>
</dbReference>
<dbReference type="Proteomes" id="UP000016649">
    <property type="component" value="Unassembled WGS sequence"/>
</dbReference>
<dbReference type="PANTHER" id="PTHR21600:SF87">
    <property type="entry name" value="RNA PSEUDOURIDYLATE SYNTHASE DOMAIN-CONTAINING PROTEIN 1"/>
    <property type="match status" value="1"/>
</dbReference>
<dbReference type="InterPro" id="IPR050188">
    <property type="entry name" value="RluA_PseudoU_synthase"/>
</dbReference>
<name>A0ABN0NZA5_TRELE</name>
<reference evidence="3 4" key="1">
    <citation type="submission" date="2013-08" db="EMBL/GenBank/DDBJ databases">
        <authorList>
            <person name="Weinstock G."/>
            <person name="Sodergren E."/>
            <person name="Wylie T."/>
            <person name="Fulton L."/>
            <person name="Fulton R."/>
            <person name="Fronick C."/>
            <person name="O'Laughlin M."/>
            <person name="Godfrey J."/>
            <person name="Miner T."/>
            <person name="Herter B."/>
            <person name="Appelbaum E."/>
            <person name="Cordes M."/>
            <person name="Lek S."/>
            <person name="Wollam A."/>
            <person name="Pepin K.H."/>
            <person name="Palsikar V.B."/>
            <person name="Mitreva M."/>
            <person name="Wilson R.K."/>
        </authorList>
    </citation>
    <scope>NUCLEOTIDE SEQUENCE [LARGE SCALE GENOMIC DNA]</scope>
    <source>
        <strain evidence="3 4">ATCC 700332</strain>
    </source>
</reference>
<feature type="domain" description="Pseudouridine synthase RsuA/RluA-like" evidence="2">
    <location>
        <begin position="27"/>
        <end position="240"/>
    </location>
</feature>
<dbReference type="InterPro" id="IPR020103">
    <property type="entry name" value="PsdUridine_synth_cat_dom_sf"/>
</dbReference>
<gene>
    <name evidence="3" type="ORF">HMPREF9193_00885</name>
</gene>
<organism evidence="3 4">
    <name type="scientific">Treponema lecithinolyticum ATCC 700332</name>
    <dbReference type="NCBI Taxonomy" id="1321815"/>
    <lineage>
        <taxon>Bacteria</taxon>
        <taxon>Pseudomonadati</taxon>
        <taxon>Spirochaetota</taxon>
        <taxon>Spirochaetia</taxon>
        <taxon>Spirochaetales</taxon>
        <taxon>Treponemataceae</taxon>
        <taxon>Treponema</taxon>
    </lineage>
</organism>
<dbReference type="PANTHER" id="PTHR21600">
    <property type="entry name" value="MITOCHONDRIAL RNA PSEUDOURIDINE SYNTHASE"/>
    <property type="match status" value="1"/>
</dbReference>
<dbReference type="SUPFAM" id="SSF55120">
    <property type="entry name" value="Pseudouridine synthase"/>
    <property type="match status" value="1"/>
</dbReference>
<sequence length="307" mass="33069">MSAAPPLNDFLPSNDFPRIFVAVQDKHFIIVDKPAGLPSAPLKAHSAGLATGTAPAVLPVKTSEPVQPDAFSQAALLFPEITSVCGKKSIEGGLLHRLDTATRGLLLIARTQNAYNAFECMQKKGSFVKYYCAYCYCPSTDSLKRIKVPAVIESRFRPFGTGSRAVKPVFANASKADLKKAGSKTYRTEILYIEHAAQNPAAAAIKKPDSAQSGAGGNVVCVLCRITAGFRHQVRAHLASCGLPVIGDELYNPFCVQHSGKNTDMHFYACALEFNHPVSGQPVFFCLKEFKDIVCTSCAKTLTPICI</sequence>
<dbReference type="Pfam" id="PF00849">
    <property type="entry name" value="PseudoU_synth_2"/>
    <property type="match status" value="1"/>
</dbReference>
<dbReference type="Gene3D" id="3.30.2350.10">
    <property type="entry name" value="Pseudouridine synthase"/>
    <property type="match status" value="1"/>
</dbReference>
<accession>A0ABN0NZA5</accession>
<evidence type="ECO:0000313" key="3">
    <source>
        <dbReference type="EMBL" id="ERJ93419.1"/>
    </source>
</evidence>